<evidence type="ECO:0000256" key="5">
    <source>
        <dbReference type="ARBA" id="ARBA00022842"/>
    </source>
</evidence>
<feature type="domain" description="4'-phosphopantetheinyl transferase" evidence="9">
    <location>
        <begin position="4"/>
        <end position="119"/>
    </location>
</feature>
<feature type="binding site" evidence="8">
    <location>
        <position position="57"/>
    </location>
    <ligand>
        <name>Mg(2+)</name>
        <dbReference type="ChEBI" id="CHEBI:18420"/>
    </ligand>
</feature>
<dbReference type="EC" id="2.7.8.7" evidence="8"/>
<evidence type="ECO:0000256" key="4">
    <source>
        <dbReference type="ARBA" id="ARBA00022832"/>
    </source>
</evidence>
<evidence type="ECO:0000259" key="9">
    <source>
        <dbReference type="Pfam" id="PF01648"/>
    </source>
</evidence>
<dbReference type="InterPro" id="IPR004568">
    <property type="entry name" value="Ppantetheine-prot_Trfase_dom"/>
</dbReference>
<evidence type="ECO:0000256" key="1">
    <source>
        <dbReference type="ARBA" id="ARBA00022516"/>
    </source>
</evidence>
<comment type="catalytic activity">
    <reaction evidence="8">
        <text>apo-[ACP] + CoA = holo-[ACP] + adenosine 3',5'-bisphosphate + H(+)</text>
        <dbReference type="Rhea" id="RHEA:12068"/>
        <dbReference type="Rhea" id="RHEA-COMP:9685"/>
        <dbReference type="Rhea" id="RHEA-COMP:9690"/>
        <dbReference type="ChEBI" id="CHEBI:15378"/>
        <dbReference type="ChEBI" id="CHEBI:29999"/>
        <dbReference type="ChEBI" id="CHEBI:57287"/>
        <dbReference type="ChEBI" id="CHEBI:58343"/>
        <dbReference type="ChEBI" id="CHEBI:64479"/>
        <dbReference type="EC" id="2.7.8.7"/>
    </reaction>
</comment>
<dbReference type="Proteomes" id="UP000262583">
    <property type="component" value="Chromosome"/>
</dbReference>
<keyword evidence="5 8" id="KW-0460">Magnesium</keyword>
<dbReference type="KEGG" id="schv:BRCON_2422"/>
<evidence type="ECO:0000256" key="3">
    <source>
        <dbReference type="ARBA" id="ARBA00022723"/>
    </source>
</evidence>
<evidence type="ECO:0000256" key="6">
    <source>
        <dbReference type="ARBA" id="ARBA00023098"/>
    </source>
</evidence>
<evidence type="ECO:0000313" key="10">
    <source>
        <dbReference type="EMBL" id="AXA37192.1"/>
    </source>
</evidence>
<gene>
    <name evidence="8" type="primary">acpS</name>
    <name evidence="10" type="ORF">BRCON_2422</name>
</gene>
<protein>
    <recommendedName>
        <fullName evidence="8">Holo-[acyl-carrier-protein] synthase</fullName>
        <shortName evidence="8">Holo-ACP synthase</shortName>
        <ecNumber evidence="8">2.7.8.7</ecNumber>
    </recommendedName>
    <alternativeName>
        <fullName evidence="8">4'-phosphopantetheinyl transferase AcpS</fullName>
    </alternativeName>
</protein>
<evidence type="ECO:0000256" key="2">
    <source>
        <dbReference type="ARBA" id="ARBA00022679"/>
    </source>
</evidence>
<keyword evidence="7 8" id="KW-0275">Fatty acid biosynthesis</keyword>
<keyword evidence="3 8" id="KW-0479">Metal-binding</keyword>
<name>A0A2Z4Y949_SUMC1</name>
<sequence>MIFGVGVDLVEIARIEESLARHGERFEKKVFTDVEQEYCRRMPVAAQHYAARFAAKEAFLKALGTGWAKGITWRDVGIVNLPSGMPSLVVTGRALEIAHERGVGAMHVTLSHSRGHAVAVVVLERASPDSTP</sequence>
<dbReference type="EMBL" id="CP030759">
    <property type="protein sequence ID" value="AXA37192.1"/>
    <property type="molecule type" value="Genomic_DNA"/>
</dbReference>
<proteinExistence type="inferred from homology"/>
<dbReference type="Gene3D" id="3.90.470.20">
    <property type="entry name" value="4'-phosphopantetheinyl transferase domain"/>
    <property type="match status" value="1"/>
</dbReference>
<dbReference type="GO" id="GO:0005737">
    <property type="term" value="C:cytoplasm"/>
    <property type="evidence" value="ECO:0007669"/>
    <property type="project" value="UniProtKB-SubCell"/>
</dbReference>
<keyword evidence="1 8" id="KW-0444">Lipid biosynthesis</keyword>
<comment type="function">
    <text evidence="8">Transfers the 4'-phosphopantetheine moiety from coenzyme A to a Ser of acyl-carrier-protein.</text>
</comment>
<comment type="cofactor">
    <cofactor evidence="8">
        <name>Mg(2+)</name>
        <dbReference type="ChEBI" id="CHEBI:18420"/>
    </cofactor>
</comment>
<dbReference type="AlphaFoldDB" id="A0A2Z4Y949"/>
<dbReference type="GO" id="GO:0008897">
    <property type="term" value="F:holo-[acyl-carrier-protein] synthase activity"/>
    <property type="evidence" value="ECO:0007669"/>
    <property type="project" value="UniProtKB-UniRule"/>
</dbReference>
<dbReference type="SUPFAM" id="SSF56214">
    <property type="entry name" value="4'-phosphopantetheinyl transferase"/>
    <property type="match status" value="1"/>
</dbReference>
<dbReference type="GO" id="GO:0000287">
    <property type="term" value="F:magnesium ion binding"/>
    <property type="evidence" value="ECO:0007669"/>
    <property type="project" value="UniProtKB-UniRule"/>
</dbReference>
<keyword evidence="4 8" id="KW-0276">Fatty acid metabolism</keyword>
<reference evidence="10 11" key="1">
    <citation type="submission" date="2018-05" db="EMBL/GenBank/DDBJ databases">
        <title>A metagenomic window into the 2 km-deep terrestrial subsurface aquifer revealed taxonomically and functionally diverse microbial community comprising novel uncultured bacterial lineages.</title>
        <authorList>
            <person name="Kadnikov V.V."/>
            <person name="Mardanov A.V."/>
            <person name="Beletsky A.V."/>
            <person name="Banks D."/>
            <person name="Pimenov N.V."/>
            <person name="Frank Y.A."/>
            <person name="Karnachuk O.V."/>
            <person name="Ravin N.V."/>
        </authorList>
    </citation>
    <scope>NUCLEOTIDE SEQUENCE [LARGE SCALE GENOMIC DNA]</scope>
    <source>
        <strain evidence="10">BY</strain>
    </source>
</reference>
<feature type="binding site" evidence="8">
    <location>
        <position position="8"/>
    </location>
    <ligand>
        <name>Mg(2+)</name>
        <dbReference type="ChEBI" id="CHEBI:18420"/>
    </ligand>
</feature>
<comment type="subcellular location">
    <subcellularLocation>
        <location evidence="8">Cytoplasm</location>
    </subcellularLocation>
</comment>
<evidence type="ECO:0000256" key="7">
    <source>
        <dbReference type="ARBA" id="ARBA00023160"/>
    </source>
</evidence>
<dbReference type="GO" id="GO:0006633">
    <property type="term" value="P:fatty acid biosynthetic process"/>
    <property type="evidence" value="ECO:0007669"/>
    <property type="project" value="UniProtKB-UniRule"/>
</dbReference>
<dbReference type="InterPro" id="IPR037143">
    <property type="entry name" value="4-PPantetheinyl_Trfase_dom_sf"/>
</dbReference>
<dbReference type="Pfam" id="PF01648">
    <property type="entry name" value="ACPS"/>
    <property type="match status" value="1"/>
</dbReference>
<accession>A0A2Z4Y949</accession>
<keyword evidence="2 8" id="KW-0808">Transferase</keyword>
<dbReference type="InterPro" id="IPR002582">
    <property type="entry name" value="ACPS"/>
</dbReference>
<keyword evidence="8" id="KW-0963">Cytoplasm</keyword>
<dbReference type="NCBIfam" id="TIGR00516">
    <property type="entry name" value="acpS"/>
    <property type="match status" value="1"/>
</dbReference>
<organism evidence="10 11">
    <name type="scientific">Sumerlaea chitinivorans</name>
    <dbReference type="NCBI Taxonomy" id="2250252"/>
    <lineage>
        <taxon>Bacteria</taxon>
        <taxon>Candidatus Sumerlaeota</taxon>
        <taxon>Candidatus Sumerlaeia</taxon>
        <taxon>Candidatus Sumerlaeales</taxon>
        <taxon>Candidatus Sumerlaeaceae</taxon>
        <taxon>Candidatus Sumerlaea</taxon>
    </lineage>
</organism>
<dbReference type="HAMAP" id="MF_00101">
    <property type="entry name" value="AcpS"/>
    <property type="match status" value="1"/>
</dbReference>
<evidence type="ECO:0000313" key="11">
    <source>
        <dbReference type="Proteomes" id="UP000262583"/>
    </source>
</evidence>
<comment type="similarity">
    <text evidence="8">Belongs to the P-Pant transferase superfamily. AcpS family.</text>
</comment>
<dbReference type="NCBIfam" id="NF000832">
    <property type="entry name" value="PRK00070.3-2"/>
    <property type="match status" value="1"/>
</dbReference>
<dbReference type="InterPro" id="IPR008278">
    <property type="entry name" value="4-PPantetheinyl_Trfase_dom"/>
</dbReference>
<keyword evidence="6 8" id="KW-0443">Lipid metabolism</keyword>
<dbReference type="NCBIfam" id="TIGR00556">
    <property type="entry name" value="pantethn_trn"/>
    <property type="match status" value="1"/>
</dbReference>
<evidence type="ECO:0000256" key="8">
    <source>
        <dbReference type="HAMAP-Rule" id="MF_00101"/>
    </source>
</evidence>